<sequence>MQVPRPHEASSGATLLAISNYAATEARFGYWYESLRYRNAHAAMPTASRLIMMNTAFSAVRTLRCDLRASHVFAFTARDSRRAVNWADSGYVPALAALARGEYVGFTLALRDGETAEWCIRPVQYLQLTPPGWCDLPHCTVTA</sequence>
<evidence type="ECO:0000313" key="2">
    <source>
        <dbReference type="Proteomes" id="UP001432060"/>
    </source>
</evidence>
<organism evidence="1 2">
    <name type="scientific">Streptomyces melanogenes</name>
    <dbReference type="NCBI Taxonomy" id="67326"/>
    <lineage>
        <taxon>Bacteria</taxon>
        <taxon>Bacillati</taxon>
        <taxon>Actinomycetota</taxon>
        <taxon>Actinomycetes</taxon>
        <taxon>Kitasatosporales</taxon>
        <taxon>Streptomycetaceae</taxon>
        <taxon>Streptomyces</taxon>
    </lineage>
</organism>
<gene>
    <name evidence="1" type="ORF">OG515_20720</name>
</gene>
<dbReference type="EMBL" id="CP109019">
    <property type="protein sequence ID" value="WUT84437.1"/>
    <property type="molecule type" value="Genomic_DNA"/>
</dbReference>
<reference evidence="1" key="1">
    <citation type="submission" date="2022-10" db="EMBL/GenBank/DDBJ databases">
        <title>The complete genomes of actinobacterial strains from the NBC collection.</title>
        <authorList>
            <person name="Joergensen T.S."/>
            <person name="Alvarez Arevalo M."/>
            <person name="Sterndorff E.B."/>
            <person name="Faurdal D."/>
            <person name="Vuksanovic O."/>
            <person name="Mourched A.-S."/>
            <person name="Charusanti P."/>
            <person name="Shaw S."/>
            <person name="Blin K."/>
            <person name="Weber T."/>
        </authorList>
    </citation>
    <scope>NUCLEOTIDE SEQUENCE</scope>
    <source>
        <strain evidence="1">NBC_00668</strain>
    </source>
</reference>
<protein>
    <submittedName>
        <fullName evidence="1">Uncharacterized protein</fullName>
    </submittedName>
</protein>
<dbReference type="RefSeq" id="WP_329400808.1">
    <property type="nucleotide sequence ID" value="NZ_CP109019.1"/>
</dbReference>
<proteinExistence type="predicted"/>
<dbReference type="Proteomes" id="UP001432060">
    <property type="component" value="Chromosome"/>
</dbReference>
<keyword evidence="2" id="KW-1185">Reference proteome</keyword>
<accession>A0ABZ1XM25</accession>
<name>A0ABZ1XM25_9ACTN</name>
<evidence type="ECO:0000313" key="1">
    <source>
        <dbReference type="EMBL" id="WUT84437.1"/>
    </source>
</evidence>